<keyword evidence="5" id="KW-0547">Nucleotide-binding</keyword>
<evidence type="ECO:0000256" key="9">
    <source>
        <dbReference type="SAM" id="MobiDB-lite"/>
    </source>
</evidence>
<dbReference type="OrthoDB" id="688481at2759"/>
<dbReference type="CDD" id="cd23509">
    <property type="entry name" value="Gnk2-like"/>
    <property type="match status" value="1"/>
</dbReference>
<evidence type="ECO:0000256" key="4">
    <source>
        <dbReference type="ARBA" id="ARBA00022737"/>
    </source>
</evidence>
<evidence type="ECO:0000256" key="6">
    <source>
        <dbReference type="ARBA" id="ARBA00022777"/>
    </source>
</evidence>
<evidence type="ECO:0000256" key="2">
    <source>
        <dbReference type="ARBA" id="ARBA00022679"/>
    </source>
</evidence>
<sequence length="160" mass="17937">MSQANFTSDITMYGLAQCMRDLSVEECHTCLNQSMGYFQSCCNTNQGGVVLRYECYMRMEIYPYFESNSEDVLSPPPLSIMSSPPQQSVPDSGIAPSSTEVTGTYNEEKETSTPHLFKLEILRIATNYFSPSNKLGEGGFGSVYKVNFQCSFMDYLLMIP</sequence>
<organism evidence="11 12">
    <name type="scientific">Carex littledalei</name>
    <dbReference type="NCBI Taxonomy" id="544730"/>
    <lineage>
        <taxon>Eukaryota</taxon>
        <taxon>Viridiplantae</taxon>
        <taxon>Streptophyta</taxon>
        <taxon>Embryophyta</taxon>
        <taxon>Tracheophyta</taxon>
        <taxon>Spermatophyta</taxon>
        <taxon>Magnoliopsida</taxon>
        <taxon>Liliopsida</taxon>
        <taxon>Poales</taxon>
        <taxon>Cyperaceae</taxon>
        <taxon>Cyperoideae</taxon>
        <taxon>Cariceae</taxon>
        <taxon>Carex</taxon>
        <taxon>Carex subgen. Euthyceras</taxon>
    </lineage>
</organism>
<accession>A0A833QL88</accession>
<evidence type="ECO:0000256" key="8">
    <source>
        <dbReference type="ARBA" id="ARBA00023170"/>
    </source>
</evidence>
<dbReference type="EMBL" id="SWLB01000029">
    <property type="protein sequence ID" value="KAF3320597.1"/>
    <property type="molecule type" value="Genomic_DNA"/>
</dbReference>
<protein>
    <submittedName>
        <fullName evidence="11">Putative receptor-like protein kinase</fullName>
    </submittedName>
</protein>
<proteinExistence type="predicted"/>
<name>A0A833QL88_9POAL</name>
<keyword evidence="8 11" id="KW-0675">Receptor</keyword>
<keyword evidence="2" id="KW-0808">Transferase</keyword>
<feature type="compositionally biased region" description="Polar residues" evidence="9">
    <location>
        <begin position="95"/>
        <end position="105"/>
    </location>
</feature>
<keyword evidence="7" id="KW-0067">ATP-binding</keyword>
<dbReference type="Gene3D" id="3.30.200.20">
    <property type="entry name" value="Phosphorylase Kinase, domain 1"/>
    <property type="match status" value="1"/>
</dbReference>
<gene>
    <name evidence="11" type="ORF">FCM35_KLT15293</name>
</gene>
<evidence type="ECO:0000256" key="1">
    <source>
        <dbReference type="ARBA" id="ARBA00022527"/>
    </source>
</evidence>
<evidence type="ECO:0000313" key="11">
    <source>
        <dbReference type="EMBL" id="KAF3320597.1"/>
    </source>
</evidence>
<evidence type="ECO:0000256" key="5">
    <source>
        <dbReference type="ARBA" id="ARBA00022741"/>
    </source>
</evidence>
<dbReference type="GO" id="GO:0004674">
    <property type="term" value="F:protein serine/threonine kinase activity"/>
    <property type="evidence" value="ECO:0007669"/>
    <property type="project" value="UniProtKB-KW"/>
</dbReference>
<dbReference type="InterPro" id="IPR052059">
    <property type="entry name" value="CR_Ser/Thr_kinase"/>
</dbReference>
<evidence type="ECO:0000256" key="7">
    <source>
        <dbReference type="ARBA" id="ARBA00022840"/>
    </source>
</evidence>
<evidence type="ECO:0000256" key="3">
    <source>
        <dbReference type="ARBA" id="ARBA00022729"/>
    </source>
</evidence>
<dbReference type="Proteomes" id="UP000623129">
    <property type="component" value="Unassembled WGS sequence"/>
</dbReference>
<dbReference type="Gene3D" id="3.30.430.20">
    <property type="entry name" value="Gnk2 domain, C-X8-C-X2-C motif"/>
    <property type="match status" value="1"/>
</dbReference>
<dbReference type="PROSITE" id="PS51473">
    <property type="entry name" value="GNK2"/>
    <property type="match status" value="1"/>
</dbReference>
<feature type="region of interest" description="Disordered" evidence="9">
    <location>
        <begin position="81"/>
        <end position="109"/>
    </location>
</feature>
<dbReference type="GO" id="GO:0005524">
    <property type="term" value="F:ATP binding"/>
    <property type="evidence" value="ECO:0007669"/>
    <property type="project" value="UniProtKB-KW"/>
</dbReference>
<keyword evidence="3" id="KW-0732">Signal</keyword>
<feature type="domain" description="Gnk2-homologous" evidence="10">
    <location>
        <begin position="1"/>
        <end position="64"/>
    </location>
</feature>
<dbReference type="AlphaFoldDB" id="A0A833QL88"/>
<keyword evidence="4" id="KW-0677">Repeat</keyword>
<comment type="caution">
    <text evidence="11">The sequence shown here is derived from an EMBL/GenBank/DDBJ whole genome shotgun (WGS) entry which is preliminary data.</text>
</comment>
<keyword evidence="6 11" id="KW-0418">Kinase</keyword>
<dbReference type="InterPro" id="IPR002902">
    <property type="entry name" value="GNK2"/>
</dbReference>
<keyword evidence="12" id="KW-1185">Reference proteome</keyword>
<evidence type="ECO:0000313" key="12">
    <source>
        <dbReference type="Proteomes" id="UP000623129"/>
    </source>
</evidence>
<evidence type="ECO:0000259" key="10">
    <source>
        <dbReference type="PROSITE" id="PS51473"/>
    </source>
</evidence>
<dbReference type="InterPro" id="IPR038408">
    <property type="entry name" value="GNK2_sf"/>
</dbReference>
<reference evidence="11" key="1">
    <citation type="submission" date="2020-01" db="EMBL/GenBank/DDBJ databases">
        <title>Genome sequence of Kobresia littledalei, the first chromosome-level genome in the family Cyperaceae.</title>
        <authorList>
            <person name="Qu G."/>
        </authorList>
    </citation>
    <scope>NUCLEOTIDE SEQUENCE</scope>
    <source>
        <strain evidence="11">C.B.Clarke</strain>
        <tissue evidence="11">Leaf</tissue>
    </source>
</reference>
<dbReference type="PANTHER" id="PTHR47973">
    <property type="entry name" value="CYSTEINE-RICH RECEPTOR-LIKE PROTEIN KINASE 3"/>
    <property type="match status" value="1"/>
</dbReference>
<dbReference type="SUPFAM" id="SSF56112">
    <property type="entry name" value="Protein kinase-like (PK-like)"/>
    <property type="match status" value="1"/>
</dbReference>
<dbReference type="InterPro" id="IPR011009">
    <property type="entry name" value="Kinase-like_dom_sf"/>
</dbReference>
<dbReference type="Pfam" id="PF01657">
    <property type="entry name" value="Stress-antifung"/>
    <property type="match status" value="1"/>
</dbReference>
<keyword evidence="1" id="KW-0723">Serine/threonine-protein kinase</keyword>